<dbReference type="CDD" id="cd00032">
    <property type="entry name" value="CASc"/>
    <property type="match status" value="1"/>
</dbReference>
<dbReference type="GO" id="GO:0042981">
    <property type="term" value="P:regulation of apoptotic process"/>
    <property type="evidence" value="ECO:0007669"/>
    <property type="project" value="InterPro"/>
</dbReference>
<dbReference type="GO" id="GO:0004197">
    <property type="term" value="F:cysteine-type endopeptidase activity"/>
    <property type="evidence" value="ECO:0007669"/>
    <property type="project" value="InterPro"/>
</dbReference>
<dbReference type="InterPro" id="IPR029030">
    <property type="entry name" value="Caspase-like_dom_sf"/>
</dbReference>
<dbReference type="InterPro" id="IPR001315">
    <property type="entry name" value="CARD"/>
</dbReference>
<feature type="domain" description="Caspase family p10" evidence="3">
    <location>
        <begin position="255"/>
        <end position="342"/>
    </location>
</feature>
<dbReference type="SMART" id="SM00115">
    <property type="entry name" value="CASc"/>
    <property type="match status" value="1"/>
</dbReference>
<dbReference type="PROSITE" id="PS50208">
    <property type="entry name" value="CASPASE_P20"/>
    <property type="match status" value="1"/>
</dbReference>
<dbReference type="InterPro" id="IPR011600">
    <property type="entry name" value="Pept_C14_caspase"/>
</dbReference>
<name>A0A672FFI8_SALFA</name>
<organism evidence="6 7">
    <name type="scientific">Salarias fasciatus</name>
    <name type="common">Jewelled blenny</name>
    <name type="synonym">Blennius fasciatus</name>
    <dbReference type="NCBI Taxonomy" id="181472"/>
    <lineage>
        <taxon>Eukaryota</taxon>
        <taxon>Metazoa</taxon>
        <taxon>Chordata</taxon>
        <taxon>Craniata</taxon>
        <taxon>Vertebrata</taxon>
        <taxon>Euteleostomi</taxon>
        <taxon>Actinopterygii</taxon>
        <taxon>Neopterygii</taxon>
        <taxon>Teleostei</taxon>
        <taxon>Neoteleostei</taxon>
        <taxon>Acanthomorphata</taxon>
        <taxon>Ovalentaria</taxon>
        <taxon>Blenniimorphae</taxon>
        <taxon>Blenniiformes</taxon>
        <taxon>Blennioidei</taxon>
        <taxon>Blenniidae</taxon>
        <taxon>Salariinae</taxon>
        <taxon>Salarias</taxon>
    </lineage>
</organism>
<dbReference type="Gene3D" id="3.40.50.1460">
    <property type="match status" value="1"/>
</dbReference>
<evidence type="ECO:0008006" key="8">
    <source>
        <dbReference type="Google" id="ProtNLM"/>
    </source>
</evidence>
<accession>A0A672FFI8</accession>
<reference evidence="6" key="2">
    <citation type="submission" date="2025-08" db="UniProtKB">
        <authorList>
            <consortium name="Ensembl"/>
        </authorList>
    </citation>
    <scope>IDENTIFICATION</scope>
</reference>
<sequence length="345" mass="38774">MSAKDTIRQNKLGIIETLCRSDNHNRILNKARENKLITQRQCANLASTSREDVERQAVDFIDQIIMKGEDECKGFLNLLETDEASKTDVPPPLTFSQRELNSKPTGLCVIINNGKFMDGSERRGTNKDAESLAEVFNWLGFRVLTCQDQTMDQMERTLKCFVSLKEWLDSKFTDLDQYLHHGDAFFCFVLSHGEKGAVCGIDGKPLPIKSITTMFKNTEESALKGKPKVFGIQACQGAKIQQGVVVDEVEADDNDPHSIPELADMLIAVATVEDYKAMRCIEKGSWFIQSLCDELKCGDDISRILHRVNYDVSRKEAAQQPGAKKQMSEFTSRLTKTLILSPPKK</sequence>
<dbReference type="PANTHER" id="PTHR22576:SF41">
    <property type="entry name" value="CASPASE 14, APOPTOSIS-RELATED CYSTEINE PEPTIDASE"/>
    <property type="match status" value="1"/>
</dbReference>
<dbReference type="InterPro" id="IPR001309">
    <property type="entry name" value="Pept_C14_p20"/>
</dbReference>
<evidence type="ECO:0000313" key="7">
    <source>
        <dbReference type="Proteomes" id="UP000472267"/>
    </source>
</evidence>
<evidence type="ECO:0000259" key="3">
    <source>
        <dbReference type="PROSITE" id="PS50207"/>
    </source>
</evidence>
<gene>
    <name evidence="6" type="primary">LOC115405264</name>
</gene>
<reference evidence="6" key="3">
    <citation type="submission" date="2025-09" db="UniProtKB">
        <authorList>
            <consortium name="Ensembl"/>
        </authorList>
    </citation>
    <scope>IDENTIFICATION</scope>
</reference>
<evidence type="ECO:0000313" key="6">
    <source>
        <dbReference type="Ensembl" id="ENSSFAP00005005168.1"/>
    </source>
</evidence>
<evidence type="ECO:0000256" key="1">
    <source>
        <dbReference type="ARBA" id="ARBA00010134"/>
    </source>
</evidence>
<dbReference type="AlphaFoldDB" id="A0A672FFI8"/>
<dbReference type="SUPFAM" id="SSF52129">
    <property type="entry name" value="Caspase-like"/>
    <property type="match status" value="1"/>
</dbReference>
<keyword evidence="7" id="KW-1185">Reference proteome</keyword>
<evidence type="ECO:0000259" key="4">
    <source>
        <dbReference type="PROSITE" id="PS50208"/>
    </source>
</evidence>
<dbReference type="GO" id="GO:0006508">
    <property type="term" value="P:proteolysis"/>
    <property type="evidence" value="ECO:0007669"/>
    <property type="project" value="InterPro"/>
</dbReference>
<dbReference type="InterPro" id="IPR002138">
    <property type="entry name" value="Pept_C14_p10"/>
</dbReference>
<dbReference type="PANTHER" id="PTHR22576">
    <property type="entry name" value="MUCOSA ASSOCIATED LYMPHOID TISSUE LYMPHOMA TRANSLOCATION PROTEIN 1/PARACASPASE"/>
    <property type="match status" value="1"/>
</dbReference>
<dbReference type="Proteomes" id="UP000472267">
    <property type="component" value="Chromosome 18"/>
</dbReference>
<proteinExistence type="inferred from homology"/>
<reference evidence="6" key="1">
    <citation type="submission" date="2019-06" db="EMBL/GenBank/DDBJ databases">
        <authorList>
            <consortium name="Wellcome Sanger Institute Data Sharing"/>
        </authorList>
    </citation>
    <scope>NUCLEOTIDE SEQUENCE [LARGE SCALE GENOMIC DNA]</scope>
</reference>
<feature type="domain" description="Caspase family p20" evidence="4">
    <location>
        <begin position="104"/>
        <end position="239"/>
    </location>
</feature>
<dbReference type="InterPro" id="IPR011029">
    <property type="entry name" value="DEATH-like_dom_sf"/>
</dbReference>
<comment type="similarity">
    <text evidence="1 2">Belongs to the peptidase C14A family.</text>
</comment>
<dbReference type="InterPro" id="IPR015917">
    <property type="entry name" value="Pept_C14A"/>
</dbReference>
<evidence type="ECO:0000259" key="5">
    <source>
        <dbReference type="PROSITE" id="PS50209"/>
    </source>
</evidence>
<evidence type="ECO:0000256" key="2">
    <source>
        <dbReference type="RuleBase" id="RU003971"/>
    </source>
</evidence>
<protein>
    <recommendedName>
        <fullName evidence="8">Caspase 20, apoptosis-related cysteine peptidase</fullName>
    </recommendedName>
</protein>
<dbReference type="InterPro" id="IPR052039">
    <property type="entry name" value="Caspase-related_regulators"/>
</dbReference>
<dbReference type="Pfam" id="PF00656">
    <property type="entry name" value="Peptidase_C14"/>
    <property type="match status" value="1"/>
</dbReference>
<dbReference type="PROSITE" id="PS50209">
    <property type="entry name" value="CARD"/>
    <property type="match status" value="1"/>
</dbReference>
<dbReference type="PROSITE" id="PS50207">
    <property type="entry name" value="CASPASE_P10"/>
    <property type="match status" value="1"/>
</dbReference>
<dbReference type="PRINTS" id="PR00376">
    <property type="entry name" value="IL1BCENZYME"/>
</dbReference>
<dbReference type="Gene3D" id="1.10.533.10">
    <property type="entry name" value="Death Domain, Fas"/>
    <property type="match status" value="1"/>
</dbReference>
<feature type="domain" description="CARD" evidence="5">
    <location>
        <begin position="1"/>
        <end position="80"/>
    </location>
</feature>
<dbReference type="Ensembl" id="ENSSFAT00005005468.1">
    <property type="protein sequence ID" value="ENSSFAP00005005168.1"/>
    <property type="gene ID" value="ENSSFAG00005003292.1"/>
</dbReference>